<dbReference type="EMBL" id="CP021235">
    <property type="protein sequence ID" value="ARS36202.1"/>
    <property type="molecule type" value="Genomic_DNA"/>
</dbReference>
<organism evidence="1 2">
    <name type="scientific">Pontibacter actiniarum</name>
    <dbReference type="NCBI Taxonomy" id="323450"/>
    <lineage>
        <taxon>Bacteria</taxon>
        <taxon>Pseudomonadati</taxon>
        <taxon>Bacteroidota</taxon>
        <taxon>Cytophagia</taxon>
        <taxon>Cytophagales</taxon>
        <taxon>Hymenobacteraceae</taxon>
        <taxon>Pontibacter</taxon>
    </lineage>
</organism>
<evidence type="ECO:0000313" key="2">
    <source>
        <dbReference type="Proteomes" id="UP000266292"/>
    </source>
</evidence>
<proteinExistence type="predicted"/>
<evidence type="ECO:0000313" key="1">
    <source>
        <dbReference type="EMBL" id="ARS36202.1"/>
    </source>
</evidence>
<dbReference type="Proteomes" id="UP000266292">
    <property type="component" value="Chromosome"/>
</dbReference>
<dbReference type="AlphaFoldDB" id="A0A1X9YTN1"/>
<reference evidence="2" key="1">
    <citation type="submission" date="2017-05" db="EMBL/GenBank/DDBJ databases">
        <authorList>
            <person name="Ray J."/>
            <person name="Price M."/>
            <person name="Deutschbauer A."/>
        </authorList>
    </citation>
    <scope>NUCLEOTIDE SEQUENCE [LARGE SCALE GENOMIC DNA]</scope>
    <source>
        <strain evidence="2">DSM 19842</strain>
    </source>
</reference>
<protein>
    <submittedName>
        <fullName evidence="1">Uncharacterized protein</fullName>
    </submittedName>
</protein>
<dbReference type="KEGG" id="pact:CA264_12580"/>
<dbReference type="RefSeq" id="WP_025607643.1">
    <property type="nucleotide sequence ID" value="NZ_CP021235.1"/>
</dbReference>
<dbReference type="STRING" id="709015.GCA_000472485_02548"/>
<dbReference type="OrthoDB" id="850979at2"/>
<sequence>MTLLQTLLPLLLSFMLTDTPELHLQQDLQKDLAKLQQSNRYFISDNSTLNPSLQGLAQDLQLFALVANLDLSQASYQAQQQGPHRVEQWLFSEGEIRSITQVQSNVAVDTVVTQRYLENRPPTQQRIQNNFTFRTYLISTSSGQAKLYYLTEAEQGLLAYRLGERQVEIGYTAAKEGLSDVLPAYRQEVKRLAGKLPQQEGFR</sequence>
<accession>A0A1X9YTN1</accession>
<name>A0A1X9YTN1_9BACT</name>
<gene>
    <name evidence="1" type="ORF">CA264_12580</name>
</gene>
<keyword evidence="2" id="KW-1185">Reference proteome</keyword>